<keyword evidence="2" id="KW-1185">Reference proteome</keyword>
<accession>A0AAV8YSL4</accession>
<comment type="caution">
    <text evidence="1">The sequence shown here is derived from an EMBL/GenBank/DDBJ whole genome shotgun (WGS) entry which is preliminary data.</text>
</comment>
<dbReference type="Proteomes" id="UP001162162">
    <property type="component" value="Unassembled WGS sequence"/>
</dbReference>
<evidence type="ECO:0000313" key="1">
    <source>
        <dbReference type="EMBL" id="KAJ8954557.1"/>
    </source>
</evidence>
<organism evidence="1 2">
    <name type="scientific">Aromia moschata</name>
    <dbReference type="NCBI Taxonomy" id="1265417"/>
    <lineage>
        <taxon>Eukaryota</taxon>
        <taxon>Metazoa</taxon>
        <taxon>Ecdysozoa</taxon>
        <taxon>Arthropoda</taxon>
        <taxon>Hexapoda</taxon>
        <taxon>Insecta</taxon>
        <taxon>Pterygota</taxon>
        <taxon>Neoptera</taxon>
        <taxon>Endopterygota</taxon>
        <taxon>Coleoptera</taxon>
        <taxon>Polyphaga</taxon>
        <taxon>Cucujiformia</taxon>
        <taxon>Chrysomeloidea</taxon>
        <taxon>Cerambycidae</taxon>
        <taxon>Cerambycinae</taxon>
        <taxon>Callichromatini</taxon>
        <taxon>Aromia</taxon>
    </lineage>
</organism>
<gene>
    <name evidence="1" type="ORF">NQ318_000791</name>
</gene>
<sequence length="112" mass="12748">MMGGNKSAWTQEGTAVRVTMQANNVTNSFQLARLPVAMWRELRNGNRTDAKLPRRRKAMKPVDKQRHCNYVTSSTTHGIRRFNPNIILSVLTLTTPSNTILEFYLVTTPNMI</sequence>
<proteinExistence type="predicted"/>
<name>A0AAV8YSL4_9CUCU</name>
<dbReference type="AlphaFoldDB" id="A0AAV8YSL4"/>
<reference evidence="1" key="1">
    <citation type="journal article" date="2023" name="Insect Mol. Biol.">
        <title>Genome sequencing provides insights into the evolution of gene families encoding plant cell wall-degrading enzymes in longhorned beetles.</title>
        <authorList>
            <person name="Shin N.R."/>
            <person name="Okamura Y."/>
            <person name="Kirsch R."/>
            <person name="Pauchet Y."/>
        </authorList>
    </citation>
    <scope>NUCLEOTIDE SEQUENCE</scope>
    <source>
        <strain evidence="1">AMC_N1</strain>
    </source>
</reference>
<dbReference type="EMBL" id="JAPWTK010000047">
    <property type="protein sequence ID" value="KAJ8954557.1"/>
    <property type="molecule type" value="Genomic_DNA"/>
</dbReference>
<evidence type="ECO:0000313" key="2">
    <source>
        <dbReference type="Proteomes" id="UP001162162"/>
    </source>
</evidence>
<protein>
    <submittedName>
        <fullName evidence="1">Uncharacterized protein</fullName>
    </submittedName>
</protein>